<evidence type="ECO:0000256" key="1">
    <source>
        <dbReference type="SAM" id="MobiDB-lite"/>
    </source>
</evidence>
<sequence>DIWGKREKKHLFKRQVDKQGARCVAWSGSAAPRAPPPALAPSTPNTGLASARAPSRPSPSSHDAHTSVTRLSSDLWPGGTARSATPASQSLGPVGIAWLPQVVASRHDSTPPRFDPLWSHSRTCEVFLLTPQPLLTGPLLGPRLWAHGLSPAVPGLILNMVPIYAWSPTQPVRCLPCSWPPSVLQSPVATPPCTSPLEPSPVRASHTKALPWSKPPSHLHPCSPVPHHVCPIGGLLMCPLSQTFGAVPGLSQASWPFYVFPPDDLSSSPG</sequence>
<dbReference type="HOGENOM" id="CLU_1032641_0_0_1"/>
<evidence type="ECO:0000313" key="2">
    <source>
        <dbReference type="Ensembl" id="ENSMPUP00000016045.1"/>
    </source>
</evidence>
<accession>M3YXI5</accession>
<dbReference type="EMBL" id="AEYP01096522">
    <property type="status" value="NOT_ANNOTATED_CDS"/>
    <property type="molecule type" value="Genomic_DNA"/>
</dbReference>
<dbReference type="AlphaFoldDB" id="M3YXI5"/>
<dbReference type="EMBL" id="AEYP01096521">
    <property type="status" value="NOT_ANNOTATED_CDS"/>
    <property type="molecule type" value="Genomic_DNA"/>
</dbReference>
<dbReference type="EMBL" id="AEYP01096520">
    <property type="status" value="NOT_ANNOTATED_CDS"/>
    <property type="molecule type" value="Genomic_DNA"/>
</dbReference>
<dbReference type="Ensembl" id="ENSMPUT00000016289.1">
    <property type="protein sequence ID" value="ENSMPUP00000016045.1"/>
    <property type="gene ID" value="ENSMPUG00000016150.1"/>
</dbReference>
<reference evidence="2" key="1">
    <citation type="submission" date="2024-06" db="UniProtKB">
        <authorList>
            <consortium name="Ensembl"/>
        </authorList>
    </citation>
    <scope>IDENTIFICATION</scope>
</reference>
<dbReference type="InParanoid" id="M3YXI5"/>
<name>M3YXI5_MUSPF</name>
<organism evidence="2">
    <name type="scientific">Mustela putorius furo</name>
    <name type="common">European domestic ferret</name>
    <name type="synonym">Mustela furo</name>
    <dbReference type="NCBI Taxonomy" id="9669"/>
    <lineage>
        <taxon>Eukaryota</taxon>
        <taxon>Metazoa</taxon>
        <taxon>Chordata</taxon>
        <taxon>Craniata</taxon>
        <taxon>Vertebrata</taxon>
        <taxon>Euteleostomi</taxon>
        <taxon>Mammalia</taxon>
        <taxon>Eutheria</taxon>
        <taxon>Laurasiatheria</taxon>
        <taxon>Carnivora</taxon>
        <taxon>Caniformia</taxon>
        <taxon>Musteloidea</taxon>
        <taxon>Mustelidae</taxon>
        <taxon>Mustelinae</taxon>
        <taxon>Mustela</taxon>
    </lineage>
</organism>
<dbReference type="EMBL" id="AEYP01096523">
    <property type="status" value="NOT_ANNOTATED_CDS"/>
    <property type="molecule type" value="Genomic_DNA"/>
</dbReference>
<protein>
    <submittedName>
        <fullName evidence="2">Uncharacterized protein</fullName>
    </submittedName>
</protein>
<proteinExistence type="predicted"/>
<feature type="region of interest" description="Disordered" evidence="1">
    <location>
        <begin position="26"/>
        <end position="88"/>
    </location>
</feature>
<feature type="compositionally biased region" description="Low complexity" evidence="1">
    <location>
        <begin position="40"/>
        <end position="61"/>
    </location>
</feature>